<evidence type="ECO:0000256" key="4">
    <source>
        <dbReference type="ARBA" id="ARBA00022989"/>
    </source>
</evidence>
<evidence type="ECO:0000313" key="12">
    <source>
        <dbReference type="Proteomes" id="UP001576780"/>
    </source>
</evidence>
<dbReference type="Pfam" id="PF26002">
    <property type="entry name" value="Beta-barrel_AprE"/>
    <property type="match status" value="1"/>
</dbReference>
<gene>
    <name evidence="11" type="ORF">ACE1CA_09365</name>
</gene>
<accession>A0ABV4WI14</accession>
<dbReference type="PRINTS" id="PR01490">
    <property type="entry name" value="RTXTOXIND"/>
</dbReference>
<evidence type="ECO:0000256" key="5">
    <source>
        <dbReference type="ARBA" id="ARBA00023136"/>
    </source>
</evidence>
<organism evidence="11 12">
    <name type="scientific">Floridaenema evergladense BLCC-F167</name>
    <dbReference type="NCBI Taxonomy" id="3153639"/>
    <lineage>
        <taxon>Bacteria</taxon>
        <taxon>Bacillati</taxon>
        <taxon>Cyanobacteriota</taxon>
        <taxon>Cyanophyceae</taxon>
        <taxon>Oscillatoriophycideae</taxon>
        <taxon>Aerosakkonematales</taxon>
        <taxon>Aerosakkonemataceae</taxon>
        <taxon>Floridanema</taxon>
        <taxon>Floridanema evergladense</taxon>
    </lineage>
</organism>
<dbReference type="Gene3D" id="2.40.30.170">
    <property type="match status" value="1"/>
</dbReference>
<dbReference type="Gene3D" id="1.10.287.470">
    <property type="entry name" value="Helix hairpin bin"/>
    <property type="match status" value="1"/>
</dbReference>
<feature type="coiled-coil region" evidence="6">
    <location>
        <begin position="238"/>
        <end position="314"/>
    </location>
</feature>
<feature type="coiled-coil region" evidence="6">
    <location>
        <begin position="381"/>
        <end position="476"/>
    </location>
</feature>
<reference evidence="11 12" key="1">
    <citation type="submission" date="2024-09" db="EMBL/GenBank/DDBJ databases">
        <title>Floridaenema gen nov. (Aerosakkonemataceae, Aerosakkonematales ord. nov., Cyanobacteria) from benthic tropical and subtropical fresh waters, with the description of four new species.</title>
        <authorList>
            <person name="Moretto J.A."/>
            <person name="Berthold D.E."/>
            <person name="Lefler F.W."/>
            <person name="Huang I.-S."/>
            <person name="Laughinghouse H. IV."/>
        </authorList>
    </citation>
    <scope>NUCLEOTIDE SEQUENCE [LARGE SCALE GENOMIC DNA]</scope>
    <source>
        <strain evidence="11 12">BLCC-F167</strain>
    </source>
</reference>
<comment type="subcellular location">
    <subcellularLocation>
        <location evidence="1">Membrane</location>
        <topology evidence="1">Single-pass membrane protein</topology>
    </subcellularLocation>
</comment>
<evidence type="ECO:0000259" key="10">
    <source>
        <dbReference type="Pfam" id="PF26002"/>
    </source>
</evidence>
<dbReference type="InterPro" id="IPR000089">
    <property type="entry name" value="Biotin_lipoyl"/>
</dbReference>
<evidence type="ECO:0000256" key="6">
    <source>
        <dbReference type="SAM" id="Coils"/>
    </source>
</evidence>
<sequence>MATKETSEHYGNGNGHGNGHGNGNGNGHGKHHGTTTQLKEFETVWEPKEQPIIKTPLPFRPDDQPVILERPSWWSHAFVWMIIGVTGAGLLWAGFAPLDQTVPATGKLEAEGAAKELRAPNGGVVKEIKVKDGERVKQGQVLLVLDSLAPQADLDALHKQREKLLRENQFYNGQFDGQLVSSNIANASPEFQELLKSKIALVSENEYLTALANGKSTPTQSSGDAFLANQQGLLAASRAESQSRQEAARLQIESLQAQLAQVRTQLQAASSQIPMYNEQVRTSKNRIQAAQSQLLAAREQLPIAENRVKNAKDLLASDEALMEKIRPVVQSGALSDLQGRRQLQQILTRKNEVVAGEAELLSRKEQISNILGEIADRQNELSLRETELLKVKSEAERLQEEEQRLNSEIDKAKKQWQNAIAFSEKDVRTKIADNHKRIAEIDSQLARLRLENQKKLDEIEAQIAKARQAVEFQEIKAPVDGVVFNLKPTGPGYVVRQIDTEPVLSIVPDDKLVAKVYLSNRDIGQVVDRLAKQKDLTVEVNVESFPSTEFGTLQGKLTPTSIGSDVLPPSQERPYYSFPATVKLTNQTLNINGKEFRVQSGMAVNASIKVRKRTLLAIFTELFQKQVDNLETVR</sequence>
<dbReference type="InterPro" id="IPR011053">
    <property type="entry name" value="Single_hybrid_motif"/>
</dbReference>
<feature type="domain" description="Lipoyl-binding" evidence="9">
    <location>
        <begin position="109"/>
        <end position="145"/>
    </location>
</feature>
<comment type="caution">
    <text evidence="11">The sequence shown here is derived from an EMBL/GenBank/DDBJ whole genome shotgun (WGS) entry which is preliminary data.</text>
</comment>
<proteinExistence type="inferred from homology"/>
<evidence type="ECO:0000313" key="11">
    <source>
        <dbReference type="EMBL" id="MFB2834729.1"/>
    </source>
</evidence>
<feature type="domain" description="AprE-like beta-barrel" evidence="10">
    <location>
        <begin position="512"/>
        <end position="610"/>
    </location>
</feature>
<feature type="transmembrane region" description="Helical" evidence="8">
    <location>
        <begin position="77"/>
        <end position="95"/>
    </location>
</feature>
<keyword evidence="5 8" id="KW-0472">Membrane</keyword>
<evidence type="ECO:0000256" key="1">
    <source>
        <dbReference type="ARBA" id="ARBA00004167"/>
    </source>
</evidence>
<dbReference type="Gene3D" id="2.40.50.100">
    <property type="match status" value="2"/>
</dbReference>
<dbReference type="Proteomes" id="UP001576780">
    <property type="component" value="Unassembled WGS sequence"/>
</dbReference>
<evidence type="ECO:0000256" key="3">
    <source>
        <dbReference type="ARBA" id="ARBA00022692"/>
    </source>
</evidence>
<protein>
    <submittedName>
        <fullName evidence="11">HlyD family efflux transporter periplasmic adaptor subunit</fullName>
    </submittedName>
</protein>
<dbReference type="SUPFAM" id="SSF111369">
    <property type="entry name" value="HlyD-like secretion proteins"/>
    <property type="match status" value="1"/>
</dbReference>
<feature type="region of interest" description="Disordered" evidence="7">
    <location>
        <begin position="1"/>
        <end position="35"/>
    </location>
</feature>
<keyword evidence="4 8" id="KW-1133">Transmembrane helix</keyword>
<keyword evidence="3 8" id="KW-0812">Transmembrane</keyword>
<dbReference type="PANTHER" id="PTHR30386">
    <property type="entry name" value="MEMBRANE FUSION SUBUNIT OF EMRAB-TOLC MULTIDRUG EFFLUX PUMP"/>
    <property type="match status" value="1"/>
</dbReference>
<dbReference type="InterPro" id="IPR058982">
    <property type="entry name" value="Beta-barrel_AprE"/>
</dbReference>
<dbReference type="InterPro" id="IPR050739">
    <property type="entry name" value="MFP"/>
</dbReference>
<evidence type="ECO:0000256" key="2">
    <source>
        <dbReference type="ARBA" id="ARBA00009477"/>
    </source>
</evidence>
<dbReference type="Pfam" id="PF00364">
    <property type="entry name" value="Biotin_lipoyl"/>
    <property type="match status" value="1"/>
</dbReference>
<dbReference type="PANTHER" id="PTHR30386:SF26">
    <property type="entry name" value="TRANSPORT PROTEIN COMB"/>
    <property type="match status" value="1"/>
</dbReference>
<name>A0ABV4WI14_9CYAN</name>
<evidence type="ECO:0000256" key="7">
    <source>
        <dbReference type="SAM" id="MobiDB-lite"/>
    </source>
</evidence>
<keyword evidence="12" id="KW-1185">Reference proteome</keyword>
<evidence type="ECO:0000259" key="9">
    <source>
        <dbReference type="Pfam" id="PF00364"/>
    </source>
</evidence>
<evidence type="ECO:0000256" key="8">
    <source>
        <dbReference type="SAM" id="Phobius"/>
    </source>
</evidence>
<dbReference type="EMBL" id="JBHFNT010000072">
    <property type="protein sequence ID" value="MFB2834729.1"/>
    <property type="molecule type" value="Genomic_DNA"/>
</dbReference>
<dbReference type="SUPFAM" id="SSF51230">
    <property type="entry name" value="Single hybrid motif"/>
    <property type="match status" value="1"/>
</dbReference>
<feature type="compositionally biased region" description="Gly residues" evidence="7">
    <location>
        <begin position="12"/>
        <end position="27"/>
    </location>
</feature>
<keyword evidence="6" id="KW-0175">Coiled coil</keyword>
<comment type="similarity">
    <text evidence="2">Belongs to the membrane fusion protein (MFP) (TC 8.A.1) family.</text>
</comment>
<dbReference type="RefSeq" id="WP_413277154.1">
    <property type="nucleotide sequence ID" value="NZ_JBHFNT010000072.1"/>
</dbReference>